<evidence type="ECO:0000256" key="3">
    <source>
        <dbReference type="ARBA" id="ARBA00022989"/>
    </source>
</evidence>
<dbReference type="Pfam" id="PF02544">
    <property type="entry name" value="Steroid_dh"/>
    <property type="match status" value="1"/>
</dbReference>
<keyword evidence="8" id="KW-1185">Reference proteome</keyword>
<dbReference type="InterPro" id="IPR001104">
    <property type="entry name" value="3-oxo-5_a-steroid_4-DH_C"/>
</dbReference>
<organism evidence="7 8">
    <name type="scientific">Dimargaris verticillata</name>
    <dbReference type="NCBI Taxonomy" id="2761393"/>
    <lineage>
        <taxon>Eukaryota</taxon>
        <taxon>Fungi</taxon>
        <taxon>Fungi incertae sedis</taxon>
        <taxon>Zoopagomycota</taxon>
        <taxon>Kickxellomycotina</taxon>
        <taxon>Dimargaritomycetes</taxon>
        <taxon>Dimargaritales</taxon>
        <taxon>Dimargaritaceae</taxon>
        <taxon>Dimargaris</taxon>
    </lineage>
</organism>
<dbReference type="PANTHER" id="PTHR14624">
    <property type="entry name" value="DFG10 PROTEIN"/>
    <property type="match status" value="1"/>
</dbReference>
<comment type="subcellular location">
    <subcellularLocation>
        <location evidence="1">Endomembrane system</location>
        <topology evidence="1">Multi-pass membrane protein</topology>
    </subcellularLocation>
</comment>
<name>A0A9W8BDR0_9FUNG</name>
<dbReference type="GO" id="GO:0016095">
    <property type="term" value="P:polyprenol catabolic process"/>
    <property type="evidence" value="ECO:0007669"/>
    <property type="project" value="TreeGrafter"/>
</dbReference>
<comment type="caution">
    <text evidence="7">The sequence shown here is derived from an EMBL/GenBank/DDBJ whole genome shotgun (WGS) entry which is preliminary data.</text>
</comment>
<keyword evidence="4 5" id="KW-0472">Membrane</keyword>
<dbReference type="AlphaFoldDB" id="A0A9W8BDR0"/>
<feature type="transmembrane region" description="Helical" evidence="5">
    <location>
        <begin position="76"/>
        <end position="96"/>
    </location>
</feature>
<evidence type="ECO:0000256" key="2">
    <source>
        <dbReference type="ARBA" id="ARBA00022692"/>
    </source>
</evidence>
<keyword evidence="3 5" id="KW-1133">Transmembrane helix</keyword>
<keyword evidence="2 5" id="KW-0812">Transmembrane</keyword>
<feature type="transmembrane region" description="Helical" evidence="5">
    <location>
        <begin position="169"/>
        <end position="190"/>
    </location>
</feature>
<dbReference type="PANTHER" id="PTHR14624:SF0">
    <property type="entry name" value="POLYPRENOL REDUCTASE"/>
    <property type="match status" value="1"/>
</dbReference>
<sequence>MAILGTSTLIVEPWLVLYGASALFYIAITAICLGFYWWPVTRSLVRHGKTHVSLVSSGASTTFWRRFQRWTVPKRWFSHFYVVGSVWNALLLALLLTTGTNTPTSPARVTAALPPALFTSGYRYHWAEWAVSVPSAIAPWFSKLYGGLTLLRGDPGGAVLPPNIDGPTAVITGIVPWATIIALGLFQLHLMRRVAECYWLQRPSAARMHVGHYALGLSFYLVTCIAWVVGGTTTSQSGSTNQVPSNRPALAYLALALGVAVYALASYRQHQSHAILVNLRRPGPQRTQGMPQASKFAVGTQVPSPAGQAVYRIPRGGWFAWVECPHYLCEIMIYAALTTIVWCPTTSWHQPKLLLLCLNIWNVANLTVSATFTHQWYVEKFKTEYPRGRWRLLPAIY</sequence>
<gene>
    <name evidence="7" type="ORF">H4R34_000249</name>
</gene>
<feature type="transmembrane region" description="Helical" evidence="5">
    <location>
        <begin position="249"/>
        <end position="267"/>
    </location>
</feature>
<dbReference type="Proteomes" id="UP001151582">
    <property type="component" value="Unassembled WGS sequence"/>
</dbReference>
<evidence type="ECO:0000256" key="1">
    <source>
        <dbReference type="ARBA" id="ARBA00004127"/>
    </source>
</evidence>
<evidence type="ECO:0000313" key="7">
    <source>
        <dbReference type="EMBL" id="KAJ1985072.1"/>
    </source>
</evidence>
<dbReference type="InterPro" id="IPR039698">
    <property type="entry name" value="Dfg10/SRD5A3"/>
</dbReference>
<dbReference type="PROSITE" id="PS50244">
    <property type="entry name" value="S5A_REDUCTASE"/>
    <property type="match status" value="1"/>
</dbReference>
<dbReference type="GO" id="GO:0005783">
    <property type="term" value="C:endoplasmic reticulum"/>
    <property type="evidence" value="ECO:0007669"/>
    <property type="project" value="TreeGrafter"/>
</dbReference>
<dbReference type="GO" id="GO:0003865">
    <property type="term" value="F:3-oxo-5-alpha-steroid 4-dehydrogenase activity"/>
    <property type="evidence" value="ECO:0007669"/>
    <property type="project" value="TreeGrafter"/>
</dbReference>
<dbReference type="EMBL" id="JANBQB010000005">
    <property type="protein sequence ID" value="KAJ1985072.1"/>
    <property type="molecule type" value="Genomic_DNA"/>
</dbReference>
<feature type="transmembrane region" description="Helical" evidence="5">
    <location>
        <begin position="210"/>
        <end position="229"/>
    </location>
</feature>
<proteinExistence type="predicted"/>
<feature type="domain" description="3-oxo-5-alpha-steroid 4-dehydrogenase C-terminal" evidence="6">
    <location>
        <begin position="306"/>
        <end position="397"/>
    </location>
</feature>
<accession>A0A9W8BDR0</accession>
<evidence type="ECO:0000256" key="4">
    <source>
        <dbReference type="ARBA" id="ARBA00023136"/>
    </source>
</evidence>
<evidence type="ECO:0000259" key="6">
    <source>
        <dbReference type="Pfam" id="PF02544"/>
    </source>
</evidence>
<dbReference type="OrthoDB" id="541710at2759"/>
<dbReference type="GO" id="GO:0006488">
    <property type="term" value="P:dolichol-linked oligosaccharide biosynthetic process"/>
    <property type="evidence" value="ECO:0007669"/>
    <property type="project" value="InterPro"/>
</dbReference>
<feature type="transmembrane region" description="Helical" evidence="5">
    <location>
        <begin position="15"/>
        <end position="38"/>
    </location>
</feature>
<evidence type="ECO:0000256" key="5">
    <source>
        <dbReference type="SAM" id="Phobius"/>
    </source>
</evidence>
<protein>
    <recommendedName>
        <fullName evidence="6">3-oxo-5-alpha-steroid 4-dehydrogenase C-terminal domain-containing protein</fullName>
    </recommendedName>
</protein>
<reference evidence="7" key="1">
    <citation type="submission" date="2022-07" db="EMBL/GenBank/DDBJ databases">
        <title>Phylogenomic reconstructions and comparative analyses of Kickxellomycotina fungi.</title>
        <authorList>
            <person name="Reynolds N.K."/>
            <person name="Stajich J.E."/>
            <person name="Barry K."/>
            <person name="Grigoriev I.V."/>
            <person name="Crous P."/>
            <person name="Smith M.E."/>
        </authorList>
    </citation>
    <scope>NUCLEOTIDE SEQUENCE</scope>
    <source>
        <strain evidence="7">RSA 567</strain>
    </source>
</reference>
<evidence type="ECO:0000313" key="8">
    <source>
        <dbReference type="Proteomes" id="UP001151582"/>
    </source>
</evidence>